<feature type="transmembrane region" description="Helical" evidence="9">
    <location>
        <begin position="366"/>
        <end position="387"/>
    </location>
</feature>
<dbReference type="RefSeq" id="WP_249287154.1">
    <property type="nucleotide sequence ID" value="NZ_JACRWC010000093.1"/>
</dbReference>
<evidence type="ECO:0000256" key="5">
    <source>
        <dbReference type="ARBA" id="ARBA00022692"/>
    </source>
</evidence>
<keyword evidence="4" id="KW-1003">Cell membrane</keyword>
<keyword evidence="6 9" id="KW-0029">Amino-acid transport</keyword>
<keyword evidence="3 9" id="KW-0813">Transport</keyword>
<dbReference type="GO" id="GO:0015818">
    <property type="term" value="P:isoleucine transport"/>
    <property type="evidence" value="ECO:0007669"/>
    <property type="project" value="TreeGrafter"/>
</dbReference>
<dbReference type="EMBL" id="JACRWC010000093">
    <property type="protein sequence ID" value="MBC5999769.1"/>
    <property type="molecule type" value="Genomic_DNA"/>
</dbReference>
<evidence type="ECO:0000313" key="10">
    <source>
        <dbReference type="EMBL" id="MBC5999769.1"/>
    </source>
</evidence>
<evidence type="ECO:0000256" key="6">
    <source>
        <dbReference type="ARBA" id="ARBA00022970"/>
    </source>
</evidence>
<keyword evidence="5 9" id="KW-0812">Transmembrane</keyword>
<feature type="transmembrane region" description="Helical" evidence="9">
    <location>
        <begin position="399"/>
        <end position="420"/>
    </location>
</feature>
<evidence type="ECO:0000256" key="9">
    <source>
        <dbReference type="RuleBase" id="RU362122"/>
    </source>
</evidence>
<dbReference type="NCBIfam" id="TIGR00796">
    <property type="entry name" value="livcs"/>
    <property type="match status" value="1"/>
</dbReference>
<dbReference type="InterPro" id="IPR004685">
    <property type="entry name" value="Brnchd-chn_aa_trnsp_Livcs"/>
</dbReference>
<name>A0A923SLZ0_9FIRM</name>
<protein>
    <recommendedName>
        <fullName evidence="9">Branched-chain amino acid transport system carrier protein</fullName>
    </recommendedName>
</protein>
<comment type="subcellular location">
    <subcellularLocation>
        <location evidence="1 9">Cell membrane</location>
        <topology evidence="1 9">Multi-pass membrane protein</topology>
    </subcellularLocation>
</comment>
<keyword evidence="8 9" id="KW-0472">Membrane</keyword>
<dbReference type="GO" id="GO:0015188">
    <property type="term" value="F:L-isoleucine transmembrane transporter activity"/>
    <property type="evidence" value="ECO:0007669"/>
    <property type="project" value="TreeGrafter"/>
</dbReference>
<feature type="transmembrane region" description="Helical" evidence="9">
    <location>
        <begin position="190"/>
        <end position="207"/>
    </location>
</feature>
<evidence type="ECO:0000256" key="1">
    <source>
        <dbReference type="ARBA" id="ARBA00004651"/>
    </source>
</evidence>
<evidence type="ECO:0000256" key="8">
    <source>
        <dbReference type="ARBA" id="ARBA00023136"/>
    </source>
</evidence>
<proteinExistence type="inferred from homology"/>
<feature type="transmembrane region" description="Helical" evidence="9">
    <location>
        <begin position="12"/>
        <end position="30"/>
    </location>
</feature>
<feature type="transmembrane region" description="Helical" evidence="9">
    <location>
        <begin position="311"/>
        <end position="332"/>
    </location>
</feature>
<keyword evidence="7 9" id="KW-1133">Transmembrane helix</keyword>
<dbReference type="AlphaFoldDB" id="A0A923SLZ0"/>
<reference evidence="10" key="1">
    <citation type="submission" date="2020-08" db="EMBL/GenBank/DDBJ databases">
        <authorList>
            <person name="Liu C."/>
            <person name="Sun Q."/>
        </authorList>
    </citation>
    <scope>NUCLEOTIDE SEQUENCE</scope>
    <source>
        <strain evidence="10">BX16</strain>
    </source>
</reference>
<dbReference type="PANTHER" id="PTHR30588">
    <property type="entry name" value="BRANCHED-CHAIN AMINO ACID TRANSPORT SYSTEM 2 CARRIER PROTEIN"/>
    <property type="match status" value="1"/>
</dbReference>
<organism evidence="10 11">
    <name type="scientific">Lentihominibacter faecis</name>
    <dbReference type="NCBI Taxonomy" id="2764712"/>
    <lineage>
        <taxon>Bacteria</taxon>
        <taxon>Bacillati</taxon>
        <taxon>Bacillota</taxon>
        <taxon>Clostridia</taxon>
        <taxon>Peptostreptococcales</taxon>
        <taxon>Anaerovoracaceae</taxon>
        <taxon>Lentihominibacter</taxon>
    </lineage>
</organism>
<comment type="function">
    <text evidence="9">Component of the transport system for branched-chain amino acids.</text>
</comment>
<gene>
    <name evidence="10" type="primary">brnQ</name>
    <name evidence="10" type="ORF">H8876_07120</name>
</gene>
<feature type="transmembrane region" description="Helical" evidence="9">
    <location>
        <begin position="149"/>
        <end position="170"/>
    </location>
</feature>
<comment type="caution">
    <text evidence="10">The sequence shown here is derived from an EMBL/GenBank/DDBJ whole genome shotgun (WGS) entry which is preliminary data.</text>
</comment>
<feature type="transmembrane region" description="Helical" evidence="9">
    <location>
        <begin position="119"/>
        <end position="137"/>
    </location>
</feature>
<dbReference type="GO" id="GO:0015820">
    <property type="term" value="P:L-leucine transport"/>
    <property type="evidence" value="ECO:0007669"/>
    <property type="project" value="TreeGrafter"/>
</dbReference>
<dbReference type="GO" id="GO:0005304">
    <property type="term" value="F:L-valine transmembrane transporter activity"/>
    <property type="evidence" value="ECO:0007669"/>
    <property type="project" value="TreeGrafter"/>
</dbReference>
<accession>A0A923SLZ0</accession>
<feature type="transmembrane region" description="Helical" evidence="9">
    <location>
        <begin position="338"/>
        <end position="359"/>
    </location>
</feature>
<dbReference type="Proteomes" id="UP000644115">
    <property type="component" value="Unassembled WGS sequence"/>
</dbReference>
<feature type="transmembrane region" description="Helical" evidence="9">
    <location>
        <begin position="42"/>
        <end position="65"/>
    </location>
</feature>
<evidence type="ECO:0000313" key="11">
    <source>
        <dbReference type="Proteomes" id="UP000644115"/>
    </source>
</evidence>
<feature type="transmembrane region" description="Helical" evidence="9">
    <location>
        <begin position="228"/>
        <end position="251"/>
    </location>
</feature>
<dbReference type="GO" id="GO:0005886">
    <property type="term" value="C:plasma membrane"/>
    <property type="evidence" value="ECO:0007669"/>
    <property type="project" value="UniProtKB-SubCell"/>
</dbReference>
<evidence type="ECO:0000256" key="7">
    <source>
        <dbReference type="ARBA" id="ARBA00022989"/>
    </source>
</evidence>
<feature type="transmembrane region" description="Helical" evidence="9">
    <location>
        <begin position="85"/>
        <end position="107"/>
    </location>
</feature>
<keyword evidence="11" id="KW-1185">Reference proteome</keyword>
<evidence type="ECO:0000256" key="4">
    <source>
        <dbReference type="ARBA" id="ARBA00022475"/>
    </source>
</evidence>
<comment type="similarity">
    <text evidence="2 9">Belongs to the branched chain amino acid transporter family.</text>
</comment>
<sequence length="425" mass="45172">MKSLKQQRIDQLVIGFALFSMFFGAGNIIFPPYLGMGSGNLWGLGFLCYYMAGIGIAILAIFALIRNGGEISTITTRIGKVPGEIMLSAIILCIGPFIALPRTGATVQEMFTEPVFGDVSLWLTSGIFFLLVLLLTIRESSVVDIIGKILTPALVLGLLTLIVAGIISPLGEVADDHMMDNVVVAGINSGYQTMDVLAAMIFGIIIVKSVMDKGYTATHVKYKVVRNASLVAAIALLVIYFGLTYLGATVSGTYNLRINRSELLVNITSGLLGHAGVIILGIIVALACLTTAVALVSASADYFSTLSKGRLNYKLLAAAICLFSAFVANFGLDKIVALAAPILSLVYPGALTLIILSLFRDRVSNAVFKGAFFGSLLGSLLEILYGYGLPLGFVTKMPLYSIGCGWLLWAVAFGLVGTIAGRRRK</sequence>
<dbReference type="PANTHER" id="PTHR30588:SF0">
    <property type="entry name" value="BRANCHED-CHAIN AMINO ACID PERMEASE BRNQ"/>
    <property type="match status" value="1"/>
</dbReference>
<evidence type="ECO:0000256" key="2">
    <source>
        <dbReference type="ARBA" id="ARBA00008540"/>
    </source>
</evidence>
<dbReference type="GO" id="GO:0015190">
    <property type="term" value="F:L-leucine transmembrane transporter activity"/>
    <property type="evidence" value="ECO:0007669"/>
    <property type="project" value="TreeGrafter"/>
</dbReference>
<evidence type="ECO:0000256" key="3">
    <source>
        <dbReference type="ARBA" id="ARBA00022448"/>
    </source>
</evidence>
<dbReference type="Pfam" id="PF05525">
    <property type="entry name" value="Branch_AA_trans"/>
    <property type="match status" value="1"/>
</dbReference>
<feature type="transmembrane region" description="Helical" evidence="9">
    <location>
        <begin position="271"/>
        <end position="299"/>
    </location>
</feature>